<proteinExistence type="predicted"/>
<dbReference type="OMA" id="MIVERGC"/>
<sequence>MSNNKTIPTAQYDEVIATATKYVDGLRSGSATGVSQAFHSDATMYGLLNGTLLGGPIKNLYTYVDQHGSAANIKTRLDVIGITPTTAVVKVDMEKDASGTDYTDFLTLIKLDGKWQTIAKVFHAYDG</sequence>
<name>A0A5N7BWH1_PETAA</name>
<organism evidence="1">
    <name type="scientific">Petromyces alliaceus</name>
    <name type="common">Aspergillus alliaceus</name>
    <dbReference type="NCBI Taxonomy" id="209559"/>
    <lineage>
        <taxon>Eukaryota</taxon>
        <taxon>Fungi</taxon>
        <taxon>Dikarya</taxon>
        <taxon>Ascomycota</taxon>
        <taxon>Pezizomycotina</taxon>
        <taxon>Eurotiomycetes</taxon>
        <taxon>Eurotiomycetidae</taxon>
        <taxon>Eurotiales</taxon>
        <taxon>Aspergillaceae</taxon>
        <taxon>Aspergillus</taxon>
        <taxon>Aspergillus subgen. Circumdati</taxon>
    </lineage>
</organism>
<reference evidence="1" key="2">
    <citation type="submission" date="2019-04" db="EMBL/GenBank/DDBJ databases">
        <title>Friends and foes A comparative genomics studyof 23 Aspergillus species from section Flavi.</title>
        <authorList>
            <consortium name="DOE Joint Genome Institute"/>
            <person name="Kjaerbolling I."/>
            <person name="Vesth T."/>
            <person name="Frisvad J.C."/>
            <person name="Nybo J.L."/>
            <person name="Theobald S."/>
            <person name="Kildgaard S."/>
            <person name="Isbrandt T."/>
            <person name="Kuo A."/>
            <person name="Sato A."/>
            <person name="Lyhne E.K."/>
            <person name="Kogle M.E."/>
            <person name="Wiebenga A."/>
            <person name="Kun R.S."/>
            <person name="Lubbers R.J."/>
            <person name="Makela M.R."/>
            <person name="Barry K."/>
            <person name="Chovatia M."/>
            <person name="Clum A."/>
            <person name="Daum C."/>
            <person name="Haridas S."/>
            <person name="He G."/>
            <person name="LaButti K."/>
            <person name="Lipzen A."/>
            <person name="Mondo S."/>
            <person name="Riley R."/>
            <person name="Salamov A."/>
            <person name="Simmons B.A."/>
            <person name="Magnuson J.K."/>
            <person name="Henrissat B."/>
            <person name="Mortensen U.H."/>
            <person name="Larsen T.O."/>
            <person name="Devries R.P."/>
            <person name="Grigoriev I.V."/>
            <person name="Machida M."/>
            <person name="Baker S.E."/>
            <person name="Andersen M.R."/>
        </authorList>
    </citation>
    <scope>NUCLEOTIDE SEQUENCE [LARGE SCALE GENOMIC DNA]</scope>
    <source>
        <strain evidence="1">IBT 14317</strain>
    </source>
</reference>
<reference evidence="2 3" key="1">
    <citation type="submission" date="2019-04" db="EMBL/GenBank/DDBJ databases">
        <title>Aspergillus burnettii sp. nov., novel species from soil in southeast Queensland.</title>
        <authorList>
            <person name="Gilchrist C.L.M."/>
            <person name="Pitt J.I."/>
            <person name="Lange L."/>
            <person name="Lacey H.J."/>
            <person name="Vuong D."/>
            <person name="Midgley D.J."/>
            <person name="Greenfield P."/>
            <person name="Bradbury M."/>
            <person name="Lacey E."/>
            <person name="Busk P.K."/>
            <person name="Pilgaard B."/>
            <person name="Chooi Y.H."/>
            <person name="Piggott A.M."/>
        </authorList>
    </citation>
    <scope>NUCLEOTIDE SEQUENCE [LARGE SCALE GENOMIC DNA]</scope>
    <source>
        <strain evidence="2 3">FRR 5400</strain>
    </source>
</reference>
<dbReference type="EMBL" id="ML735317">
    <property type="protein sequence ID" value="KAE8386184.1"/>
    <property type="molecule type" value="Genomic_DNA"/>
</dbReference>
<dbReference type="Proteomes" id="UP000541154">
    <property type="component" value="Unassembled WGS sequence"/>
</dbReference>
<dbReference type="EMBL" id="SPNV01000094">
    <property type="protein sequence ID" value="KAF5861633.1"/>
    <property type="molecule type" value="Genomic_DNA"/>
</dbReference>
<dbReference type="InterPro" id="IPR032710">
    <property type="entry name" value="NTF2-like_dom_sf"/>
</dbReference>
<accession>A0A5N6FH05</accession>
<dbReference type="Gene3D" id="3.10.450.50">
    <property type="match status" value="1"/>
</dbReference>
<accession>A0A8H6E7Q4</accession>
<evidence type="ECO:0008006" key="4">
    <source>
        <dbReference type="Google" id="ProtNLM"/>
    </source>
</evidence>
<evidence type="ECO:0000313" key="1">
    <source>
        <dbReference type="EMBL" id="KAE8386184.1"/>
    </source>
</evidence>
<protein>
    <recommendedName>
        <fullName evidence="4">Lumazine-binding protein</fullName>
    </recommendedName>
</protein>
<evidence type="ECO:0000313" key="3">
    <source>
        <dbReference type="Proteomes" id="UP000541154"/>
    </source>
</evidence>
<accession>A0A5N7BWH1</accession>
<dbReference type="Pfam" id="PF12893">
    <property type="entry name" value="Lumazine_bd_2"/>
    <property type="match status" value="1"/>
</dbReference>
<keyword evidence="3" id="KW-1185">Reference proteome</keyword>
<dbReference type="OrthoDB" id="3794857at2759"/>
<gene>
    <name evidence="1" type="ORF">BDV23DRAFT_175678</name>
    <name evidence="2" type="ORF">ETB97_012720</name>
</gene>
<evidence type="ECO:0000313" key="2">
    <source>
        <dbReference type="EMBL" id="KAF5861633.1"/>
    </source>
</evidence>
<dbReference type="AlphaFoldDB" id="A0A5N7BWH1"/>
<dbReference type="Proteomes" id="UP000326877">
    <property type="component" value="Unassembled WGS sequence"/>
</dbReference>
<dbReference type="InterPro" id="IPR039437">
    <property type="entry name" value="FrzH/put_lumazine-bd"/>
</dbReference>
<dbReference type="SUPFAM" id="SSF54427">
    <property type="entry name" value="NTF2-like"/>
    <property type="match status" value="1"/>
</dbReference>